<sequence length="340" mass="35867">AFSSGVTPYVNGQPWGRGGQAKDRDTQGLVEFRNGAGDVLWWFNLPRSWDADENEQLGTFRFKKKGNSRYVSHRVPLSFVQGAVYPLMVDVTIDEQVGVSADDGERNEQPWFTDTISYANHGYWSYKRHGWARFTGISGLSGATIDVAYATPNVDSVIGSPDVDLFAEDAAAPPAPTNGADYDGKPRTAAFTNWSPGSISGWQNSPSIVGVVQELADSYDPSAIQLLPTGNNTSGTHRFVWRQYDSGSSFAPKLHIEYTAGGGSQTISPTGIASLEAFGGHTVLPGPVTLLPGAIPSAEAFGSAIVSGGVVVILPTGIASLEAFGAAILTPGPVTISPTG</sequence>
<evidence type="ECO:0000313" key="2">
    <source>
        <dbReference type="EMBL" id="KKK98251.1"/>
    </source>
</evidence>
<name>A0A0F9CNM6_9ZZZZ</name>
<comment type="caution">
    <text evidence="2">The sequence shown here is derived from an EMBL/GenBank/DDBJ whole genome shotgun (WGS) entry which is preliminary data.</text>
</comment>
<organism evidence="2">
    <name type="scientific">marine sediment metagenome</name>
    <dbReference type="NCBI Taxonomy" id="412755"/>
    <lineage>
        <taxon>unclassified sequences</taxon>
        <taxon>metagenomes</taxon>
        <taxon>ecological metagenomes</taxon>
    </lineage>
</organism>
<dbReference type="AlphaFoldDB" id="A0A0F9CNM6"/>
<reference evidence="2" key="1">
    <citation type="journal article" date="2015" name="Nature">
        <title>Complex archaea that bridge the gap between prokaryotes and eukaryotes.</title>
        <authorList>
            <person name="Spang A."/>
            <person name="Saw J.H."/>
            <person name="Jorgensen S.L."/>
            <person name="Zaremba-Niedzwiedzka K."/>
            <person name="Martijn J."/>
            <person name="Lind A.E."/>
            <person name="van Eijk R."/>
            <person name="Schleper C."/>
            <person name="Guy L."/>
            <person name="Ettema T.J."/>
        </authorList>
    </citation>
    <scope>NUCLEOTIDE SEQUENCE</scope>
</reference>
<evidence type="ECO:0000256" key="1">
    <source>
        <dbReference type="SAM" id="MobiDB-lite"/>
    </source>
</evidence>
<gene>
    <name evidence="2" type="ORF">LCGC14_2644630</name>
</gene>
<protein>
    <submittedName>
        <fullName evidence="2">Uncharacterized protein</fullName>
    </submittedName>
</protein>
<dbReference type="EMBL" id="LAZR01045700">
    <property type="protein sequence ID" value="KKK98251.1"/>
    <property type="molecule type" value="Genomic_DNA"/>
</dbReference>
<feature type="non-terminal residue" evidence="2">
    <location>
        <position position="1"/>
    </location>
</feature>
<accession>A0A0F9CNM6</accession>
<feature type="region of interest" description="Disordered" evidence="1">
    <location>
        <begin position="1"/>
        <end position="23"/>
    </location>
</feature>
<proteinExistence type="predicted"/>